<protein>
    <submittedName>
        <fullName evidence="1">Uncharacterized protein</fullName>
    </submittedName>
</protein>
<keyword evidence="2" id="KW-1185">Reference proteome</keyword>
<sequence>MEKKRNHIIQKIVLELHTTSGENIDSLDAALREMVHETVTHYLERYCDAIDKPGAVLHIDKLELDLGRISTESLKHDIAKKLEIRLWKNGKPQEISTPLVTPDAGGTDLDMLIDFLDTSLISWRAARNGHKHDPSAMVNDLLELTPLALGDMLRTRLKDDTCLQRLVYHIADDVLTRVFDKLLVPLSWRAVVTDLKVMWDRCIVPGKKLSRADFWYIIGRLIHAHGSISVRQLLNVFLAHWAATAQIDVLKLKVCLREYFRIEGYDTLRNDELRQTVFRLTQEEDPDRQLLDAQFVLGFKQLAALGGDEPLKQVIGLHLKLIRMMWRFAEPSRQWLRQKAARHLKIFFSHLEIDSLPERLREQIIDVQLRTSQLSGMRETLFLQAKATMREIQMLELDPALQHKLRGLIEKYPVASLGQANAFLVKLDFMLKEQAGAEVLQLQQLADQLRRTLDEQYEHTESMEALQADLFSLLSSLEAISPAWTQQASAKDTAEICRHLNDYLTEISFPALRTGDHGAYHQLLALLRECANDPQPKTVDVINRKLDALAGRARADQRPGSSAQRRESEIYISNAGLVLIAPFLPSLLERSGYTGDRAFVDRAVAEKAVLLFQDIVHPAAEAYAEFELPLNKILCGLNVTHPVNLQDHPDQDARAEADDLVSAVLEQTTAFRNISPEGFRNAFLRREGVLTDHGNHLLLKVSRETFDIVLEKVPWQYHVVRFPWMTLPLVVEW</sequence>
<comment type="caution">
    <text evidence="1">The sequence shown here is derived from an EMBL/GenBank/DDBJ whole genome shotgun (WGS) entry which is preliminary data.</text>
</comment>
<dbReference type="Pfam" id="PF19268">
    <property type="entry name" value="CIS_TMP"/>
    <property type="match status" value="2"/>
</dbReference>
<dbReference type="EMBL" id="JAHESF010000020">
    <property type="protein sequence ID" value="MBT1699066.1"/>
    <property type="molecule type" value="Genomic_DNA"/>
</dbReference>
<name>A0AAP2GK84_9BACT</name>
<dbReference type="InterPro" id="IPR045538">
    <property type="entry name" value="CIS_TMP"/>
</dbReference>
<organism evidence="1 2">
    <name type="scientific">Chryseosolibacter histidini</name>
    <dbReference type="NCBI Taxonomy" id="2782349"/>
    <lineage>
        <taxon>Bacteria</taxon>
        <taxon>Pseudomonadati</taxon>
        <taxon>Bacteroidota</taxon>
        <taxon>Cytophagia</taxon>
        <taxon>Cytophagales</taxon>
        <taxon>Chryseotaleaceae</taxon>
        <taxon>Chryseosolibacter</taxon>
    </lineage>
</organism>
<dbReference type="Proteomes" id="UP001319200">
    <property type="component" value="Unassembled WGS sequence"/>
</dbReference>
<proteinExistence type="predicted"/>
<accession>A0AAP2GK84</accession>
<dbReference type="AlphaFoldDB" id="A0AAP2GK84"/>
<evidence type="ECO:0000313" key="1">
    <source>
        <dbReference type="EMBL" id="MBT1699066.1"/>
    </source>
</evidence>
<evidence type="ECO:0000313" key="2">
    <source>
        <dbReference type="Proteomes" id="UP001319200"/>
    </source>
</evidence>
<gene>
    <name evidence="1" type="ORF">KK083_19380</name>
</gene>
<dbReference type="RefSeq" id="WP_254166467.1">
    <property type="nucleotide sequence ID" value="NZ_JAHESF010000020.1"/>
</dbReference>
<reference evidence="1 2" key="1">
    <citation type="submission" date="2021-05" db="EMBL/GenBank/DDBJ databases">
        <title>A Polyphasic approach of four new species of the genus Ohtaekwangia: Ohtaekwangia histidinii sp. nov., Ohtaekwangia cretensis sp. nov., Ohtaekwangia indiensis sp. nov., Ohtaekwangia reichenbachii sp. nov. from diverse environment.</title>
        <authorList>
            <person name="Octaviana S."/>
        </authorList>
    </citation>
    <scope>NUCLEOTIDE SEQUENCE [LARGE SCALE GENOMIC DNA]</scope>
    <source>
        <strain evidence="1 2">PWU4</strain>
    </source>
</reference>